<proteinExistence type="predicted"/>
<dbReference type="Gene3D" id="3.30.1330.70">
    <property type="entry name" value="Holliday junction resolvase RusA"/>
    <property type="match status" value="1"/>
</dbReference>
<gene>
    <name evidence="2" type="ORF">EMO89_01525</name>
</gene>
<name>A0A5M9ZUY0_9BIFI</name>
<evidence type="ECO:0000256" key="1">
    <source>
        <dbReference type="SAM" id="MobiDB-lite"/>
    </source>
</evidence>
<sequence>MAARHPHRRTQLHRRPVRHHLGDLAMDARIRPHRPLRHRPDRTHRIHPPLVARRRRPMTFHDVMAFTVPGSPQVKQRPRVYRNGGVHGVTPKATLQAEQRIRNVFRQCWPDADTIQGDVALYCEFWLPDRQRRDLDNLEKLVMDALNGIAYQDDQQIIRKTSAKHLPDPMVPRANGRGMRKRRSSDPLTYEGTPKDPCTRIIIYAKEGR</sequence>
<dbReference type="SUPFAM" id="SSF103084">
    <property type="entry name" value="Holliday junction resolvase RusA"/>
    <property type="match status" value="1"/>
</dbReference>
<protein>
    <submittedName>
        <fullName evidence="2">RusA family crossover junction endodeoxyribonuclease</fullName>
    </submittedName>
</protein>
<accession>A0A5M9ZUY0</accession>
<dbReference type="OrthoDB" id="5114842at2"/>
<dbReference type="InterPro" id="IPR008822">
    <property type="entry name" value="Endonuclease_RusA-like"/>
</dbReference>
<evidence type="ECO:0000313" key="2">
    <source>
        <dbReference type="EMBL" id="KAA8831444.1"/>
    </source>
</evidence>
<dbReference type="GO" id="GO:0000287">
    <property type="term" value="F:magnesium ion binding"/>
    <property type="evidence" value="ECO:0007669"/>
    <property type="project" value="InterPro"/>
</dbReference>
<dbReference type="Proteomes" id="UP000412028">
    <property type="component" value="Unassembled WGS sequence"/>
</dbReference>
<reference evidence="2 3" key="1">
    <citation type="journal article" date="2019" name="Syst. Appl. Microbiol.">
        <title>Characterization of Bifidobacterium species in feaces of the Egyptian fruit bat: Description of B. vespertilionis sp. nov. and B. rousetti sp. nov.</title>
        <authorList>
            <person name="Modesto M."/>
            <person name="Satti M."/>
            <person name="Watanabe K."/>
            <person name="Puglisi E."/>
            <person name="Morelli L."/>
            <person name="Huang C.-H."/>
            <person name="Liou J.-S."/>
            <person name="Miyashita M."/>
            <person name="Tamura T."/>
            <person name="Saito S."/>
            <person name="Mori K."/>
            <person name="Huang L."/>
            <person name="Sciavilla P."/>
            <person name="Sandri C."/>
            <person name="Spiezio C."/>
            <person name="Vitali F."/>
            <person name="Cavalieri D."/>
            <person name="Perpetuini G."/>
            <person name="Tofalo R."/>
            <person name="Bonetti A."/>
            <person name="Arita M."/>
            <person name="Mattarelli P."/>
        </authorList>
    </citation>
    <scope>NUCLEOTIDE SEQUENCE [LARGE SCALE GENOMIC DNA]</scope>
    <source>
        <strain evidence="2 3">RST7</strain>
    </source>
</reference>
<dbReference type="Pfam" id="PF05866">
    <property type="entry name" value="RusA"/>
    <property type="match status" value="1"/>
</dbReference>
<organism evidence="2 3">
    <name type="scientific">Bifidobacterium tissieri</name>
    <dbReference type="NCBI Taxonomy" id="1630162"/>
    <lineage>
        <taxon>Bacteria</taxon>
        <taxon>Bacillati</taxon>
        <taxon>Actinomycetota</taxon>
        <taxon>Actinomycetes</taxon>
        <taxon>Bifidobacteriales</taxon>
        <taxon>Bifidobacteriaceae</taxon>
        <taxon>Bifidobacterium</taxon>
    </lineage>
</organism>
<dbReference type="InterPro" id="IPR036614">
    <property type="entry name" value="RusA-like_sf"/>
</dbReference>
<feature type="region of interest" description="Disordered" evidence="1">
    <location>
        <begin position="166"/>
        <end position="194"/>
    </location>
</feature>
<dbReference type="GO" id="GO:0006310">
    <property type="term" value="P:DNA recombination"/>
    <property type="evidence" value="ECO:0007669"/>
    <property type="project" value="InterPro"/>
</dbReference>
<dbReference type="AlphaFoldDB" id="A0A5M9ZUY0"/>
<comment type="caution">
    <text evidence="2">The sequence shown here is derived from an EMBL/GenBank/DDBJ whole genome shotgun (WGS) entry which is preliminary data.</text>
</comment>
<dbReference type="EMBL" id="RZUI01000002">
    <property type="protein sequence ID" value="KAA8831444.1"/>
    <property type="molecule type" value="Genomic_DNA"/>
</dbReference>
<evidence type="ECO:0000313" key="3">
    <source>
        <dbReference type="Proteomes" id="UP000412028"/>
    </source>
</evidence>
<dbReference type="GO" id="GO:0006281">
    <property type="term" value="P:DNA repair"/>
    <property type="evidence" value="ECO:0007669"/>
    <property type="project" value="InterPro"/>
</dbReference>